<dbReference type="OrthoDB" id="1728974at2759"/>
<keyword evidence="1" id="KW-0547">Nucleotide-binding</keyword>
<evidence type="ECO:0000313" key="5">
    <source>
        <dbReference type="Proteomes" id="UP000478052"/>
    </source>
</evidence>
<keyword evidence="1" id="KW-0234">DNA repair</keyword>
<feature type="domain" description="Helitron helicase-like" evidence="3">
    <location>
        <begin position="230"/>
        <end position="365"/>
    </location>
</feature>
<keyword evidence="1" id="KW-0227">DNA damage</keyword>
<keyword evidence="5" id="KW-1185">Reference proteome</keyword>
<dbReference type="GO" id="GO:0043139">
    <property type="term" value="F:5'-3' DNA helicase activity"/>
    <property type="evidence" value="ECO:0007669"/>
    <property type="project" value="UniProtKB-EC"/>
</dbReference>
<sequence length="855" mass="98603">MKKKIEMKAFNYDYSDIFNNDHRISIGHMDIECKFCKALKCQDESDNMCCGKGKVNLPNLTTPEEPLSTYLSGTTIESKHFLSNIRKYNSYFNMTSFGANTKKESGFQTTFKIQGQINHRIGSLLPCDCESSFLQLYFIGDDDIQSQRRCLIVPNVQHEIVQSLQNVLNEHNALIKLFKTSLDNMPSDECQIVLRTDKIPSSEHERRFNLPVVNEVADIINGNEFSKCDIVLQKRSYEYRIVQETIKSFVNKETCVINEIIHLKDAFENDENVSDMGQKCILPASCIGSPRHMHEYIQDALCYVRHNGKPCLFITFTCNIRWTEITNLLLADQQPSDRHDLIARVFKLKLRKLFDLITKCKIFENKVHPDRIDNIISAELSDPEKDTHLFDIIKKNDTWTMWTVESIFSMYEGWPIRRSITNGGFQTAINVKVNDKYKKMNIDNQWIVPYCPLISKIMNAHINVELCSSVIAVKYILKYMHKESDQAIFKIHDRYPNVQHLHVHLENGQRVYFSNDNVAKKVEKPPETTLTAFFSLCQTDDFAKTLLYYDSPKYFTWDNSQKNVILENKAYVTVLRSSNLTLLVESIQYIQVIKSVLFLRILLHNVIGPISFGYLRTVNGITYKSYREACQQLGLLKDDKYWDDALAEANETKKSNCCKDLDYTDEIFNEALIIIEDMCLIISGKIFNQWGITPFRLKIYQKIKKSFVKRRNLILAEVRKSGNIALAVASSGVAVTLLHGGCTAHSALKLPINFNLTEEPICDTNLENFSKQLILLGDRKWERNVDDTITFPSNFCHILDLIHSLIIHAYPDIDKNYISHEWLSERAILAPKNNRIRDLGRRVDGHVGVCDCLDG</sequence>
<name>A0A6G0Y642_APHCR</name>
<comment type="catalytic activity">
    <reaction evidence="1">
        <text>ATP + H2O = ADP + phosphate + H(+)</text>
        <dbReference type="Rhea" id="RHEA:13065"/>
        <dbReference type="ChEBI" id="CHEBI:15377"/>
        <dbReference type="ChEBI" id="CHEBI:15378"/>
        <dbReference type="ChEBI" id="CHEBI:30616"/>
        <dbReference type="ChEBI" id="CHEBI:43474"/>
        <dbReference type="ChEBI" id="CHEBI:456216"/>
        <dbReference type="EC" id="5.6.2.3"/>
    </reaction>
</comment>
<dbReference type="GO" id="GO:0005524">
    <property type="term" value="F:ATP binding"/>
    <property type="evidence" value="ECO:0007669"/>
    <property type="project" value="UniProtKB-KW"/>
</dbReference>
<dbReference type="PANTHER" id="PTHR45786">
    <property type="entry name" value="DNA BINDING PROTEIN-LIKE"/>
    <property type="match status" value="1"/>
</dbReference>
<feature type="domain" description="DNA helicase Pif1-like DEAD-box helicase" evidence="2">
    <location>
        <begin position="704"/>
        <end position="763"/>
    </location>
</feature>
<dbReference type="Pfam" id="PF14214">
    <property type="entry name" value="Helitron_like_N"/>
    <property type="match status" value="1"/>
</dbReference>
<evidence type="ECO:0000259" key="3">
    <source>
        <dbReference type="Pfam" id="PF14214"/>
    </source>
</evidence>
<proteinExistence type="inferred from homology"/>
<dbReference type="InterPro" id="IPR010285">
    <property type="entry name" value="DNA_helicase_pif1-like_DEAD"/>
</dbReference>
<dbReference type="AlphaFoldDB" id="A0A6G0Y642"/>
<evidence type="ECO:0000259" key="2">
    <source>
        <dbReference type="Pfam" id="PF05970"/>
    </source>
</evidence>
<accession>A0A6G0Y642</accession>
<evidence type="ECO:0000256" key="1">
    <source>
        <dbReference type="RuleBase" id="RU363044"/>
    </source>
</evidence>
<evidence type="ECO:0000313" key="4">
    <source>
        <dbReference type="EMBL" id="KAF0749676.1"/>
    </source>
</evidence>
<dbReference type="EC" id="5.6.2.3" evidence="1"/>
<dbReference type="GO" id="GO:0000723">
    <property type="term" value="P:telomere maintenance"/>
    <property type="evidence" value="ECO:0007669"/>
    <property type="project" value="InterPro"/>
</dbReference>
<comment type="cofactor">
    <cofactor evidence="1">
        <name>Mg(2+)</name>
        <dbReference type="ChEBI" id="CHEBI:18420"/>
    </cofactor>
</comment>
<dbReference type="PANTHER" id="PTHR45786:SF74">
    <property type="entry name" value="ATP-DEPENDENT DNA HELICASE"/>
    <property type="match status" value="1"/>
</dbReference>
<dbReference type="GO" id="GO:0016787">
    <property type="term" value="F:hydrolase activity"/>
    <property type="evidence" value="ECO:0007669"/>
    <property type="project" value="UniProtKB-KW"/>
</dbReference>
<dbReference type="GO" id="GO:0006310">
    <property type="term" value="P:DNA recombination"/>
    <property type="evidence" value="ECO:0007669"/>
    <property type="project" value="UniProtKB-KW"/>
</dbReference>
<dbReference type="InterPro" id="IPR025476">
    <property type="entry name" value="Helitron_helicase-like"/>
</dbReference>
<protein>
    <recommendedName>
        <fullName evidence="1">ATP-dependent DNA helicase</fullName>
        <ecNumber evidence="1">5.6.2.3</ecNumber>
    </recommendedName>
</protein>
<reference evidence="4 5" key="1">
    <citation type="submission" date="2019-08" db="EMBL/GenBank/DDBJ databases">
        <title>Whole genome of Aphis craccivora.</title>
        <authorList>
            <person name="Voronova N.V."/>
            <person name="Shulinski R.S."/>
            <person name="Bandarenka Y.V."/>
            <person name="Zhorov D.G."/>
            <person name="Warner D."/>
        </authorList>
    </citation>
    <scope>NUCLEOTIDE SEQUENCE [LARGE SCALE GENOMIC DNA]</scope>
    <source>
        <strain evidence="4">180601</strain>
        <tissue evidence="4">Whole Body</tissue>
    </source>
</reference>
<keyword evidence="1 4" id="KW-0347">Helicase</keyword>
<keyword evidence="1" id="KW-0233">DNA recombination</keyword>
<keyword evidence="1" id="KW-0067">ATP-binding</keyword>
<comment type="caution">
    <text evidence="4">The sequence shown here is derived from an EMBL/GenBank/DDBJ whole genome shotgun (WGS) entry which is preliminary data.</text>
</comment>
<dbReference type="GO" id="GO:0006281">
    <property type="term" value="P:DNA repair"/>
    <property type="evidence" value="ECO:0007669"/>
    <property type="project" value="UniProtKB-KW"/>
</dbReference>
<gene>
    <name evidence="4" type="ORF">FWK35_00020273</name>
</gene>
<dbReference type="EMBL" id="VUJU01006011">
    <property type="protein sequence ID" value="KAF0749676.1"/>
    <property type="molecule type" value="Genomic_DNA"/>
</dbReference>
<keyword evidence="1" id="KW-0378">Hydrolase</keyword>
<comment type="similarity">
    <text evidence="1">Belongs to the helicase family.</text>
</comment>
<dbReference type="Proteomes" id="UP000478052">
    <property type="component" value="Unassembled WGS sequence"/>
</dbReference>
<dbReference type="Pfam" id="PF05970">
    <property type="entry name" value="PIF1"/>
    <property type="match status" value="1"/>
</dbReference>
<organism evidence="4 5">
    <name type="scientific">Aphis craccivora</name>
    <name type="common">Cowpea aphid</name>
    <dbReference type="NCBI Taxonomy" id="307492"/>
    <lineage>
        <taxon>Eukaryota</taxon>
        <taxon>Metazoa</taxon>
        <taxon>Ecdysozoa</taxon>
        <taxon>Arthropoda</taxon>
        <taxon>Hexapoda</taxon>
        <taxon>Insecta</taxon>
        <taxon>Pterygota</taxon>
        <taxon>Neoptera</taxon>
        <taxon>Paraneoptera</taxon>
        <taxon>Hemiptera</taxon>
        <taxon>Sternorrhyncha</taxon>
        <taxon>Aphidomorpha</taxon>
        <taxon>Aphidoidea</taxon>
        <taxon>Aphididae</taxon>
        <taxon>Aphidini</taxon>
        <taxon>Aphis</taxon>
        <taxon>Aphis</taxon>
    </lineage>
</organism>